<evidence type="ECO:0000313" key="4">
    <source>
        <dbReference type="EMBL" id="GAF80338.1"/>
    </source>
</evidence>
<sequence length="158" mass="17781">MNLAHKKTILRKIPNGLFITTAKAGKEATGAVISFVTQISIDPSYMAISIRKNSSFYTVAEKSEYLAIHLPSKEQQSMVASFFKIKDKSKNSINGYNFKWSEIGNPLLDDIPMILEVKIIEIIDKGDHPIFICEVINTILRQDLNMLTMANTTWHYGG</sequence>
<evidence type="ECO:0000256" key="1">
    <source>
        <dbReference type="ARBA" id="ARBA00008898"/>
    </source>
</evidence>
<organism evidence="4">
    <name type="scientific">marine sediment metagenome</name>
    <dbReference type="NCBI Taxonomy" id="412755"/>
    <lineage>
        <taxon>unclassified sequences</taxon>
        <taxon>metagenomes</taxon>
        <taxon>ecological metagenomes</taxon>
    </lineage>
</organism>
<dbReference type="GO" id="GO:0010181">
    <property type="term" value="F:FMN binding"/>
    <property type="evidence" value="ECO:0007669"/>
    <property type="project" value="InterPro"/>
</dbReference>
<comment type="similarity">
    <text evidence="1">Belongs to the non-flavoprotein flavin reductase family.</text>
</comment>
<dbReference type="PANTHER" id="PTHR30466:SF11">
    <property type="entry name" value="FLAVIN-DEPENDENT MONOOXYGENASE, REDUCTASE SUBUNIT HSAB"/>
    <property type="match status" value="1"/>
</dbReference>
<dbReference type="SMART" id="SM00903">
    <property type="entry name" value="Flavin_Reduct"/>
    <property type="match status" value="1"/>
</dbReference>
<dbReference type="EMBL" id="BARS01002048">
    <property type="protein sequence ID" value="GAF80338.1"/>
    <property type="molecule type" value="Genomic_DNA"/>
</dbReference>
<evidence type="ECO:0000259" key="3">
    <source>
        <dbReference type="SMART" id="SM00903"/>
    </source>
</evidence>
<protein>
    <recommendedName>
        <fullName evidence="3">Flavin reductase like domain-containing protein</fullName>
    </recommendedName>
</protein>
<name>X0SH32_9ZZZZ</name>
<gene>
    <name evidence="4" type="ORF">S01H1_03817</name>
</gene>
<dbReference type="AlphaFoldDB" id="X0SH32"/>
<dbReference type="Pfam" id="PF01613">
    <property type="entry name" value="Flavin_Reduct"/>
    <property type="match status" value="1"/>
</dbReference>
<dbReference type="SUPFAM" id="SSF50475">
    <property type="entry name" value="FMN-binding split barrel"/>
    <property type="match status" value="1"/>
</dbReference>
<proteinExistence type="inferred from homology"/>
<dbReference type="GO" id="GO:0042602">
    <property type="term" value="F:riboflavin reductase (NADPH) activity"/>
    <property type="evidence" value="ECO:0007669"/>
    <property type="project" value="TreeGrafter"/>
</dbReference>
<accession>X0SH32</accession>
<comment type="caution">
    <text evidence="4">The sequence shown here is derived from an EMBL/GenBank/DDBJ whole genome shotgun (WGS) entry which is preliminary data.</text>
</comment>
<dbReference type="Gene3D" id="2.30.110.10">
    <property type="entry name" value="Electron Transport, Fmn-binding Protein, Chain A"/>
    <property type="match status" value="1"/>
</dbReference>
<dbReference type="InterPro" id="IPR002563">
    <property type="entry name" value="Flavin_Rdtase-like_dom"/>
</dbReference>
<keyword evidence="2" id="KW-0560">Oxidoreductase</keyword>
<feature type="domain" description="Flavin reductase like" evidence="3">
    <location>
        <begin position="10"/>
        <end position="156"/>
    </location>
</feature>
<dbReference type="InterPro" id="IPR050268">
    <property type="entry name" value="NADH-dep_flavin_reductase"/>
</dbReference>
<dbReference type="InterPro" id="IPR012349">
    <property type="entry name" value="Split_barrel_FMN-bd"/>
</dbReference>
<evidence type="ECO:0000256" key="2">
    <source>
        <dbReference type="ARBA" id="ARBA00023002"/>
    </source>
</evidence>
<reference evidence="4" key="1">
    <citation type="journal article" date="2014" name="Front. Microbiol.">
        <title>High frequency of phylogenetically diverse reductive dehalogenase-homologous genes in deep subseafloor sedimentary metagenomes.</title>
        <authorList>
            <person name="Kawai M."/>
            <person name="Futagami T."/>
            <person name="Toyoda A."/>
            <person name="Takaki Y."/>
            <person name="Nishi S."/>
            <person name="Hori S."/>
            <person name="Arai W."/>
            <person name="Tsubouchi T."/>
            <person name="Morono Y."/>
            <person name="Uchiyama I."/>
            <person name="Ito T."/>
            <person name="Fujiyama A."/>
            <person name="Inagaki F."/>
            <person name="Takami H."/>
        </authorList>
    </citation>
    <scope>NUCLEOTIDE SEQUENCE</scope>
    <source>
        <strain evidence="4">Expedition CK06-06</strain>
    </source>
</reference>
<dbReference type="PANTHER" id="PTHR30466">
    <property type="entry name" value="FLAVIN REDUCTASE"/>
    <property type="match status" value="1"/>
</dbReference>